<evidence type="ECO:0000313" key="1">
    <source>
        <dbReference type="EMBL" id="OUS41946.1"/>
    </source>
</evidence>
<proteinExistence type="predicted"/>
<dbReference type="EMBL" id="KZ155839">
    <property type="protein sequence ID" value="OUS41946.1"/>
    <property type="molecule type" value="Genomic_DNA"/>
</dbReference>
<dbReference type="AlphaFoldDB" id="A0A1Y5HXE3"/>
<accession>A0A1Y5HXE3</accession>
<dbReference type="Proteomes" id="UP000195557">
    <property type="component" value="Unassembled WGS sequence"/>
</dbReference>
<gene>
    <name evidence="1" type="ORF">BE221DRAFT_163260</name>
</gene>
<reference evidence="1" key="1">
    <citation type="submission" date="2017-04" db="EMBL/GenBank/DDBJ databases">
        <title>Population genomics of picophytoplankton unveils novel chromosome hypervariability.</title>
        <authorList>
            <consortium name="DOE Joint Genome Institute"/>
            <person name="Blanc-Mathieu R."/>
            <person name="Krasovec M."/>
            <person name="Hebrard M."/>
            <person name="Yau S."/>
            <person name="Desgranges E."/>
            <person name="Martin J."/>
            <person name="Schackwitz W."/>
            <person name="Kuo A."/>
            <person name="Salin G."/>
            <person name="Donnadieu C."/>
            <person name="Desdevises Y."/>
            <person name="Sanchez-Ferandin S."/>
            <person name="Moreau H."/>
            <person name="Rivals E."/>
            <person name="Grigoriev I.V."/>
            <person name="Grimsley N."/>
            <person name="Eyre-Walker A."/>
            <person name="Piganeau G."/>
        </authorList>
    </citation>
    <scope>NUCLEOTIDE SEQUENCE [LARGE SCALE GENOMIC DNA]</scope>
    <source>
        <strain evidence="1">RCC 1115</strain>
    </source>
</reference>
<organism evidence="1">
    <name type="scientific">Ostreococcus tauri</name>
    <name type="common">Marine green alga</name>
    <dbReference type="NCBI Taxonomy" id="70448"/>
    <lineage>
        <taxon>Eukaryota</taxon>
        <taxon>Viridiplantae</taxon>
        <taxon>Chlorophyta</taxon>
        <taxon>Mamiellophyceae</taxon>
        <taxon>Mamiellales</taxon>
        <taxon>Bathycoccaceae</taxon>
        <taxon>Ostreococcus</taxon>
    </lineage>
</organism>
<protein>
    <submittedName>
        <fullName evidence="1">Uncharacterized protein</fullName>
    </submittedName>
</protein>
<name>A0A1Y5HXE3_OSTTA</name>
<sequence>VYQVFCMIKQCCTRRFWYVPGNSWYRSLLRGSWWEIPIYDSSTRPWRVKTTKSATNETSEARANARVRPGFSSAGLGATCLKFEMIYDQQTPAIDAR</sequence>
<feature type="non-terminal residue" evidence="1">
    <location>
        <position position="1"/>
    </location>
</feature>